<name>A0A0P9MHT4_9PSED</name>
<comment type="caution">
    <text evidence="2">The sequence shown here is derived from an EMBL/GenBank/DDBJ whole genome shotgun (WGS) entry which is preliminary data.</text>
</comment>
<dbReference type="PATRIC" id="fig|200452.3.peg.4937"/>
<accession>A0A0P9MHT4</accession>
<sequence length="222" mass="24061">MHGASLKQLARSTGMYTLFGTEGSGSAAIEIALQRCSVPFTLCGASSWEEGPGKEALRRVNPLMQVPTLVLADGTVLTESAAILIHLGLEHPESGLLPDKSAPRAQALRALVYIAANCYAAIGIIDYPQRWLASADDGLERLLEAGARTRLHENWETFADLFGGAGSWRCDAPGAVEILASVVTRWSGTREHLRSTRPDFHARLLEVDAEPVVNAVIRRHWP</sequence>
<dbReference type="PANTHER" id="PTHR44051">
    <property type="entry name" value="GLUTATHIONE S-TRANSFERASE-RELATED"/>
    <property type="match status" value="1"/>
</dbReference>
<dbReference type="PROSITE" id="PS50404">
    <property type="entry name" value="GST_NTER"/>
    <property type="match status" value="1"/>
</dbReference>
<gene>
    <name evidence="2" type="ORF">ALO92_04117</name>
</gene>
<dbReference type="Gene3D" id="3.40.30.10">
    <property type="entry name" value="Glutaredoxin"/>
    <property type="match status" value="1"/>
</dbReference>
<reference evidence="2 3" key="1">
    <citation type="submission" date="2015-09" db="EMBL/GenBank/DDBJ databases">
        <title>Genome announcement of multiple Pseudomonas syringae strains.</title>
        <authorList>
            <person name="Thakur S."/>
            <person name="Wang P.W."/>
            <person name="Gong Y."/>
            <person name="Weir B.S."/>
            <person name="Guttman D.S."/>
        </authorList>
    </citation>
    <scope>NUCLEOTIDE SEQUENCE [LARGE SCALE GENOMIC DNA]</scope>
    <source>
        <strain evidence="2 3">ICMP19117</strain>
    </source>
</reference>
<dbReference type="InterPro" id="IPR036249">
    <property type="entry name" value="Thioredoxin-like_sf"/>
</dbReference>
<dbReference type="EMBL" id="LJQB01000063">
    <property type="protein sequence ID" value="KPW83869.1"/>
    <property type="molecule type" value="Genomic_DNA"/>
</dbReference>
<dbReference type="Pfam" id="PF13409">
    <property type="entry name" value="GST_N_2"/>
    <property type="match status" value="1"/>
</dbReference>
<feature type="domain" description="GST N-terminal" evidence="1">
    <location>
        <begin position="13"/>
        <end position="95"/>
    </location>
</feature>
<proteinExistence type="predicted"/>
<keyword evidence="2" id="KW-0808">Transferase</keyword>
<evidence type="ECO:0000313" key="3">
    <source>
        <dbReference type="Proteomes" id="UP000050411"/>
    </source>
</evidence>
<dbReference type="Gene3D" id="1.20.1050.10">
    <property type="match status" value="1"/>
</dbReference>
<organism evidence="2 3">
    <name type="scientific">Pseudomonas congelans</name>
    <dbReference type="NCBI Taxonomy" id="200452"/>
    <lineage>
        <taxon>Bacteria</taxon>
        <taxon>Pseudomonadati</taxon>
        <taxon>Pseudomonadota</taxon>
        <taxon>Gammaproteobacteria</taxon>
        <taxon>Pseudomonadales</taxon>
        <taxon>Pseudomonadaceae</taxon>
        <taxon>Pseudomonas</taxon>
    </lineage>
</organism>
<dbReference type="PANTHER" id="PTHR44051:SF8">
    <property type="entry name" value="GLUTATHIONE S-TRANSFERASE GSTA"/>
    <property type="match status" value="1"/>
</dbReference>
<dbReference type="SUPFAM" id="SSF52833">
    <property type="entry name" value="Thioredoxin-like"/>
    <property type="match status" value="1"/>
</dbReference>
<dbReference type="CDD" id="cd03057">
    <property type="entry name" value="GST_N_Beta"/>
    <property type="match status" value="1"/>
</dbReference>
<dbReference type="InterPro" id="IPR004045">
    <property type="entry name" value="Glutathione_S-Trfase_N"/>
</dbReference>
<dbReference type="AlphaFoldDB" id="A0A0P9MHT4"/>
<dbReference type="Proteomes" id="UP000050411">
    <property type="component" value="Unassembled WGS sequence"/>
</dbReference>
<protein>
    <submittedName>
        <fullName evidence="2">Putative glutathione S-transferase</fullName>
    </submittedName>
</protein>
<evidence type="ECO:0000259" key="1">
    <source>
        <dbReference type="PROSITE" id="PS50404"/>
    </source>
</evidence>
<dbReference type="GO" id="GO:0016740">
    <property type="term" value="F:transferase activity"/>
    <property type="evidence" value="ECO:0007669"/>
    <property type="project" value="UniProtKB-KW"/>
</dbReference>
<evidence type="ECO:0000313" key="2">
    <source>
        <dbReference type="EMBL" id="KPW83869.1"/>
    </source>
</evidence>